<dbReference type="SUPFAM" id="SSF103473">
    <property type="entry name" value="MFS general substrate transporter"/>
    <property type="match status" value="1"/>
</dbReference>
<dbReference type="Proteomes" id="UP000028524">
    <property type="component" value="Unassembled WGS sequence"/>
</dbReference>
<dbReference type="EMBL" id="KL660930">
    <property type="protein sequence ID" value="KFA60382.1"/>
    <property type="molecule type" value="Genomic_DNA"/>
</dbReference>
<feature type="transmembrane region" description="Helical" evidence="7">
    <location>
        <begin position="286"/>
        <end position="305"/>
    </location>
</feature>
<proteinExistence type="predicted"/>
<evidence type="ECO:0000256" key="6">
    <source>
        <dbReference type="SAM" id="MobiDB-lite"/>
    </source>
</evidence>
<evidence type="ECO:0000256" key="4">
    <source>
        <dbReference type="ARBA" id="ARBA00022989"/>
    </source>
</evidence>
<feature type="transmembrane region" description="Helical" evidence="7">
    <location>
        <begin position="454"/>
        <end position="475"/>
    </location>
</feature>
<evidence type="ECO:0000313" key="8">
    <source>
        <dbReference type="EMBL" id="KFA60382.1"/>
    </source>
</evidence>
<keyword evidence="4 7" id="KW-1133">Transmembrane helix</keyword>
<feature type="transmembrane region" description="Helical" evidence="7">
    <location>
        <begin position="430"/>
        <end position="448"/>
    </location>
</feature>
<feature type="transmembrane region" description="Helical" evidence="7">
    <location>
        <begin position="221"/>
        <end position="239"/>
    </location>
</feature>
<dbReference type="HOGENOM" id="CLU_001265_2_1_1"/>
<evidence type="ECO:0000256" key="3">
    <source>
        <dbReference type="ARBA" id="ARBA00022692"/>
    </source>
</evidence>
<dbReference type="PANTHER" id="PTHR43791">
    <property type="entry name" value="PERMEASE-RELATED"/>
    <property type="match status" value="1"/>
</dbReference>
<keyword evidence="9" id="KW-1185">Reference proteome</keyword>
<keyword evidence="2" id="KW-0813">Transport</keyword>
<comment type="subcellular location">
    <subcellularLocation>
        <location evidence="1">Membrane</location>
        <topology evidence="1">Multi-pass membrane protein</topology>
    </subcellularLocation>
</comment>
<dbReference type="GO" id="GO:0016020">
    <property type="term" value="C:membrane"/>
    <property type="evidence" value="ECO:0007669"/>
    <property type="project" value="UniProtKB-SubCell"/>
</dbReference>
<sequence length="585" mass="66863">MAGVLGCKTHAARDAPSSTSSDSGGEKQGMRAATLELAPRSTDKEVLGAVGDPIRGPPARSWWWRRGSYDGEAIATEASVFDDPNLAGRYQPRADWENMHRFDPSARWTRNEERRLVRKIDWRIMFFACIMFVALELDRSNLSQAVSDNFLGDLGMDTDDYNLGNTVFRLSFLCAELPSQLVSKWIGPDRWIPAQLTIWSFISAGQFWLKDRTSFLVCRSLIGIFQGGFIPDVILYLSYFYKSSELSIRLAYFWSALQVADIMSGLLGAGFLSLRGWHGLEGWRWLFLFEGILTLFVGILAWGLMPAGPTQTKGWFRGKDGWFNDREEVIMVNRVIRDDPSKGDMHNRQPITPKLLFQSICDYDLWPLYAIGLTWPIPVVPPGQYLTLTLRSLGFSVILTNVLTIPSTILSIFTLLGLTYLSEKWNQRAILAMLTQIWVLPFLIYVYLVDITGLNRWLAWAILSLLLGYPSPHAIQVSWNSRNSNAVRLRTVSAALYNMSVQSAGIMASNVYHQWDAPRFHNGNRNLLIVVGLNILQYFFLKSYYVWRNASRDKRWNAMTDEQKRHYLDTTKDEGNKRLDFRFVH</sequence>
<evidence type="ECO:0000256" key="5">
    <source>
        <dbReference type="ARBA" id="ARBA00023136"/>
    </source>
</evidence>
<evidence type="ECO:0000256" key="7">
    <source>
        <dbReference type="SAM" id="Phobius"/>
    </source>
</evidence>
<evidence type="ECO:0000256" key="1">
    <source>
        <dbReference type="ARBA" id="ARBA00004141"/>
    </source>
</evidence>
<gene>
    <name evidence="8" type="ORF">S40285_07667</name>
</gene>
<dbReference type="GO" id="GO:0022857">
    <property type="term" value="F:transmembrane transporter activity"/>
    <property type="evidence" value="ECO:0007669"/>
    <property type="project" value="InterPro"/>
</dbReference>
<reference evidence="8 9" key="1">
    <citation type="journal article" date="2014" name="BMC Genomics">
        <title>Comparative genome sequencing reveals chemotype-specific gene clusters in the toxigenic black mold Stachybotrys.</title>
        <authorList>
            <person name="Semeiks J."/>
            <person name="Borek D."/>
            <person name="Otwinowski Z."/>
            <person name="Grishin N.V."/>
        </authorList>
    </citation>
    <scope>NUCLEOTIDE SEQUENCE [LARGE SCALE GENOMIC DNA]</scope>
    <source>
        <strain evidence="8 9">IBT 40285</strain>
    </source>
</reference>
<feature type="transmembrane region" description="Helical" evidence="7">
    <location>
        <begin position="495"/>
        <end position="515"/>
    </location>
</feature>
<feature type="region of interest" description="Disordered" evidence="6">
    <location>
        <begin position="1"/>
        <end position="30"/>
    </location>
</feature>
<feature type="transmembrane region" description="Helical" evidence="7">
    <location>
        <begin position="527"/>
        <end position="547"/>
    </location>
</feature>
<dbReference type="InterPro" id="IPR011701">
    <property type="entry name" value="MFS"/>
</dbReference>
<evidence type="ECO:0000256" key="2">
    <source>
        <dbReference type="ARBA" id="ARBA00022448"/>
    </source>
</evidence>
<name>A0A084Q8U7_STAC4</name>
<dbReference type="PANTHER" id="PTHR43791:SF65">
    <property type="entry name" value="MAJOR FACILITATOR SUPERFAMILY (MFS) PROFILE DOMAIN-CONTAINING PROTEIN-RELATED"/>
    <property type="match status" value="1"/>
</dbReference>
<dbReference type="FunCoup" id="A0A084Q8U7">
    <property type="interactions" value="62"/>
</dbReference>
<dbReference type="Gene3D" id="1.20.1250.20">
    <property type="entry name" value="MFS general substrate transporter like domains"/>
    <property type="match status" value="1"/>
</dbReference>
<organism evidence="8 9">
    <name type="scientific">Stachybotrys chlorohalonatus (strain IBT 40285)</name>
    <dbReference type="NCBI Taxonomy" id="1283841"/>
    <lineage>
        <taxon>Eukaryota</taxon>
        <taxon>Fungi</taxon>
        <taxon>Dikarya</taxon>
        <taxon>Ascomycota</taxon>
        <taxon>Pezizomycotina</taxon>
        <taxon>Sordariomycetes</taxon>
        <taxon>Hypocreomycetidae</taxon>
        <taxon>Hypocreales</taxon>
        <taxon>Stachybotryaceae</taxon>
        <taxon>Stachybotrys</taxon>
    </lineage>
</organism>
<dbReference type="OMA" id="WFRGKKG"/>
<evidence type="ECO:0000313" key="9">
    <source>
        <dbReference type="Proteomes" id="UP000028524"/>
    </source>
</evidence>
<dbReference type="Pfam" id="PF07690">
    <property type="entry name" value="MFS_1"/>
    <property type="match status" value="1"/>
</dbReference>
<feature type="transmembrane region" description="Helical" evidence="7">
    <location>
        <begin position="393"/>
        <end position="418"/>
    </location>
</feature>
<feature type="transmembrane region" description="Helical" evidence="7">
    <location>
        <begin position="251"/>
        <end position="274"/>
    </location>
</feature>
<evidence type="ECO:0008006" key="10">
    <source>
        <dbReference type="Google" id="ProtNLM"/>
    </source>
</evidence>
<dbReference type="OrthoDB" id="1935484at2759"/>
<protein>
    <recommendedName>
        <fullName evidence="10">Major facilitator superfamily (MFS) profile domain-containing protein</fullName>
    </recommendedName>
</protein>
<accession>A0A084Q8U7</accession>
<dbReference type="AlphaFoldDB" id="A0A084Q8U7"/>
<keyword evidence="5 7" id="KW-0472">Membrane</keyword>
<dbReference type="InParanoid" id="A0A084Q8U7"/>
<dbReference type="InterPro" id="IPR036259">
    <property type="entry name" value="MFS_trans_sf"/>
</dbReference>
<keyword evidence="3 7" id="KW-0812">Transmembrane</keyword>
<dbReference type="FunFam" id="1.20.1250.20:FF:000106">
    <property type="entry name" value="MFS transporter, putative"/>
    <property type="match status" value="1"/>
</dbReference>